<dbReference type="SMART" id="SM01343">
    <property type="entry name" value="FATC"/>
    <property type="match status" value="1"/>
</dbReference>
<comment type="function">
    <text evidence="13 16">Serine/threonine protein kinase which activates checkpoint signaling upon genotoxic stresses such as ionizing radiation (IR), ultraviolet light (UV), or DNA replication stalling, thereby acting as a DNA damage sensor. Recognizes the substrate consensus sequence [ST]-Q. Phosphorylates histone H2A to form H2AS128ph (gamma-H2A) at sites of DNA damage, involved in the regulation of DNA damage response mechanism. Required for the control of telomere length and genome stability.</text>
</comment>
<accession>A0A177TNX8</accession>
<dbReference type="SUPFAM" id="SSF56112">
    <property type="entry name" value="Protein kinase-like (PK-like)"/>
    <property type="match status" value="1"/>
</dbReference>
<keyword evidence="11 16" id="KW-0067">ATP-binding</keyword>
<dbReference type="Pfam" id="PF02260">
    <property type="entry name" value="FATC"/>
    <property type="match status" value="1"/>
</dbReference>
<keyword evidence="6 16" id="KW-0723">Serine/threonine-protein kinase</keyword>
<dbReference type="Pfam" id="PF00454">
    <property type="entry name" value="PI3_PI4_kinase"/>
    <property type="match status" value="1"/>
</dbReference>
<dbReference type="EC" id="2.7.11.1" evidence="4 16"/>
<evidence type="ECO:0000256" key="5">
    <source>
        <dbReference type="ARBA" id="ARBA00014619"/>
    </source>
</evidence>
<evidence type="ECO:0000256" key="6">
    <source>
        <dbReference type="ARBA" id="ARBA00022527"/>
    </source>
</evidence>
<evidence type="ECO:0000256" key="11">
    <source>
        <dbReference type="ARBA" id="ARBA00022840"/>
    </source>
</evidence>
<name>A0A177TNX8_9BASI</name>
<dbReference type="InterPro" id="IPR038980">
    <property type="entry name" value="ATM_plant"/>
</dbReference>
<evidence type="ECO:0000313" key="19">
    <source>
        <dbReference type="Proteomes" id="UP000077521"/>
    </source>
</evidence>
<dbReference type="PROSITE" id="PS51189">
    <property type="entry name" value="FAT"/>
    <property type="match status" value="1"/>
</dbReference>
<dbReference type="CDD" id="cd05171">
    <property type="entry name" value="PIKKc_ATM"/>
    <property type="match status" value="1"/>
</dbReference>
<comment type="catalytic activity">
    <reaction evidence="15">
        <text>L-seryl-[protein] + ATP = O-phospho-L-seryl-[protein] + ADP + H(+)</text>
        <dbReference type="Rhea" id="RHEA:17989"/>
        <dbReference type="Rhea" id="RHEA-COMP:9863"/>
        <dbReference type="Rhea" id="RHEA-COMP:11604"/>
        <dbReference type="ChEBI" id="CHEBI:15378"/>
        <dbReference type="ChEBI" id="CHEBI:29999"/>
        <dbReference type="ChEBI" id="CHEBI:30616"/>
        <dbReference type="ChEBI" id="CHEBI:83421"/>
        <dbReference type="ChEBI" id="CHEBI:456216"/>
        <dbReference type="EC" id="2.7.11.1"/>
    </reaction>
</comment>
<evidence type="ECO:0000256" key="17">
    <source>
        <dbReference type="SAM" id="MobiDB-lite"/>
    </source>
</evidence>
<evidence type="ECO:0000256" key="12">
    <source>
        <dbReference type="ARBA" id="ARBA00023242"/>
    </source>
</evidence>
<evidence type="ECO:0000256" key="14">
    <source>
        <dbReference type="ARBA" id="ARBA00047899"/>
    </source>
</evidence>
<proteinExistence type="inferred from homology"/>
<evidence type="ECO:0000256" key="16">
    <source>
        <dbReference type="RuleBase" id="RU365027"/>
    </source>
</evidence>
<dbReference type="EMBL" id="LWDF02000211">
    <property type="protein sequence ID" value="KAE8253867.1"/>
    <property type="molecule type" value="Genomic_DNA"/>
</dbReference>
<evidence type="ECO:0000256" key="4">
    <source>
        <dbReference type="ARBA" id="ARBA00012513"/>
    </source>
</evidence>
<evidence type="ECO:0000256" key="3">
    <source>
        <dbReference type="ARBA" id="ARBA00011370"/>
    </source>
</evidence>
<dbReference type="Proteomes" id="UP000077521">
    <property type="component" value="Unassembled WGS sequence"/>
</dbReference>
<keyword evidence="16" id="KW-0156">Chromatin regulator</keyword>
<evidence type="ECO:0000256" key="15">
    <source>
        <dbReference type="ARBA" id="ARBA00048679"/>
    </source>
</evidence>
<dbReference type="PANTHER" id="PTHR37079:SF4">
    <property type="entry name" value="SERINE_THREONINE-PROTEIN KINASE ATM"/>
    <property type="match status" value="1"/>
</dbReference>
<dbReference type="InterPro" id="IPR011009">
    <property type="entry name" value="Kinase-like_dom_sf"/>
</dbReference>
<dbReference type="InterPro" id="IPR036940">
    <property type="entry name" value="PI3/4_kinase_cat_sf"/>
</dbReference>
<keyword evidence="16" id="KW-0779">Telomere</keyword>
<sequence>MAPSLKRLWSLLEGGTAKERHDGVEMLRSTFKVRRNLLHIAQHNKTAKEEGKTDLFLRTITALVQCVNNDKNAALRKSNRWQDAAPLSLSRLRDSANAVRWLVEQANAHLNQQCLNTLLMHIITLVNDRGVLFEPIALDYTKALSALLSHPPHVQHISADLWSHIVAFCFNALLGIKLNTSLQTEFEDKEWKRENFLPNASSKEASSSSSRNGVAPRKEAGPEVLSLISSICCLVTSKSAPLLSEKRGVGLLHKLAAFFELFPSPTSAHAEALRSANAILLDLQLNEREITRTFVDLVWETVISYLPTRLKPLKEQVLAFAVVSLPIMSSPFIGAVNNEITSVDMDARKIELLKKLHRVLLAESQNRGGVAALVLEDLELVIAGDLERNNKACGSNAALHLKTLRPARNWTVQNTLSWASLQLLADATAHLTRLTAQQSFVSQVDDDDEVMEIENLPGPSSVKLGKRAIGQGDSVKTSPTKQFSAASIASPQRSPRKRRRANNGTTAPVSLAETLAISTASYDALNAVLDELDIKAGDHTSEDRRSWALQSLTFLAERHWGSLDAVARKDVLNALLAQLDMPIDRAQPQLFLALGACAVAEGQLHGSVRTDVHPDFWHQVWVETLRKVTLPSTSRAAAHAACALLYQDAPLLNSQKVLAVVKTLLQNLESEAPSVFADSTCALMREALRHAASDVLLAQASLEFRVLDWINRSWSTLSGSSRRSKLQLSFEMLDAVDLVMLLMRVCRMKEQGRLIRPDPILENSDLFDCLRTMKQLKTARDYLFEVKFPDPPTNAKAEEGLQRAQQSSAPAKAQNPQFALIPIQRRCYDILLQSAKDLLAQIAPELEGFSFDPTIDSPLSTLSIEDSLRLLHFSATALIFDSSLKIAGVRTPNTLNPVADQLFIKLVRVLGESRWTTTEKLLLLQALRPLLPPPSPPLSEQGIEWISQALTQVGHESGVSSHLISSASQPPVSPPARILPSLWGSKTMDAAKVLAVLQAALSDLTTASVQRSSSGEGEKILSFDDEDDAPADESPLMEETARLPVEMKLAYEGGVALCVEAISILPFFGNLDGDRVSETWLVNRLLEVPDGFFTPLAASILDALAAGRLTLAYQEAEAILHRLGSSILASYEYGRVPDAQILGASFIRATKHLWLTGFGDEEVDEFADHVVEFFSFFTGQASRIRSWRVRLHLIELFDKYLDEDPTQSAWAEMENSSARPLDALVNFGSDPDFTVRFAAARAHALMIGRSQESPLDVKSLYASVRNTMTTKFEHRVEETATLVLCAANVAISNSMCRGLAMGHIAEIAWDTTKNRSLVFSTLAQVASRLGFASVKDLYRNFASNVTNELLNVESDPLNIDVEMFGYGSRQEYAQHLLLEVGSTMLLHEKPEGLTHFSSLARLTGMDEGVALSKCFTRVAAHRLIWIVRDLAKKTERKDLYSLAWSHARDQLAIDMRLHPEQVHDLLAHNLHDVIAAVLKMFYDPDSMVAVQKDGSFLDKMGGIDLNTCECIDQMRSGSRQPHKWRMHEPYATYAEGTAVYHALATINVAICVGDETSAETYSEAEIYNPIHLLLESIFRDQFVNDQLRHIDGLKLWIAYNCDSVLNCPIVHRTILHGAALAMQKAELAASATALINWCIMHLALDSVEPTDQLGEDLLLAAEAAFRYSQSKEQSDSQEFGSSQLYVLEKRALELCALRTARERTVRAICAWPRRLGADLAVIVNEVQLDDTRLALMQMRGLGIEAHHLEPVTAKLHAQQSSDAEREHFAQNDFWHLLVMIGESRERMSSQPYNVQSAAALGDSIANLIHALDGRIRAPSLKALNELSDLTVLDIPPKKVGNVKLLCERGCSKLKEHILSRLLRDLHATDSQVMSSAYHMLRRLKLADPHPERFRSHWENSGSEELQNIASAVEIDDFIPPDRKPLPFPTLESARNFDSWVISVAQALLSNLSLHMSDAFLFHSLAVVARDIKLSAELVPIATMVLLAARSAGAAPEELVSELSGHYRQVLQDDNAAKQSWATIIKCLLNVRANSVYANSIGIPFDLLLLAQRALQCKLYSTALMFVGLSLDPAQENQPNNSRNGKNTAQHIPPSFDPKISELLHEIYANIDDPDGFYGIPIPDVQDSYARQLQHEGEWRRALDVHATRFEADLQLRGRSSASDGLGQVTNALHQLSYNGLSSMLRQSAVTQSQAMLYGGETSAMGQELSFDVAWRMGEWDLPTEVANEQLFPGHGLWSALRALSRETDARAAEHSIAAAAGKEVTKLQSLGLESYVSARHLCRNMLSFREVRTACQQVMSANPGQLAAHFRGSWSRLGYADFDYSDFERICAVRHAIVRLERERLQSEQIGDLVDVAFKEILDLETSLLLQHSKASRKNGNLQKAMAAVTLARRIRTFVPADCYDFAAREEQASVLWDENSHSTALQALNQCLSVPNSSAGSDQKVMQRQRALAFAKLGTWTATARAESAQTIDQSYFTAAVDTLKHAGSGAKDIGWVAFQYAVFADAQYRHFATSPEHHRARRFVERRTEEISLNEREQQKCRDENQLNALKAHRRKTSNKLAADQAQLEKFEQNCALFLTKALSMYASSLCYTEEHDEAVFPFSSLWLENSADTKANEHLAESLNSIPSHKFIPLTHQLSARLNPGASASQASAFTVNLGRLLQRMCSDHPYHTLYAIFALKKAGQDLQAGSKHNSSPSPSASSQVIRARAADAIWSKVKTIGRLSTRIQEFEKACGCYVQWAEVSLKDIMPDKFNGQGHAKGPQKIPSSIDLTRLRNVDVPVATKALPIDVTGQYQHFVKILRYSEMFTTAGGLHLPKINECIGTDGRRYKQLFKHEDDLRQDAVIQQVFSLVNDLLAKDRRTRARRLMVRGYIVLPLGPQCGLLEFVANTKPLGEVLTGLHDKYRLGDDLTANEAKQQLVRARTQAKAGPRIKAYKDVCERFPPAMRFHFLEAQKVPAAWQVMQLSYVRSVATTSIVGHILGMGDRHVSNILMDEGSGEIVHIDFGYVFEQGKFLPIPELVPFRLTRDLVDGMGIFGVEGSFRRCCQETLRVMRDGAGTIKTVLEVFKYDPLFEWMTNPIKLLRAQANQEDETNNTEIIRHSAFGGGNPSTVTTSGGQAGSGQQDTAELSADYAVSTVMGKLSNTLSVEHTVNDLIQQARNVEFLGAIYFGWSAHL</sequence>
<dbReference type="InterPro" id="IPR014009">
    <property type="entry name" value="PIK_FAT"/>
</dbReference>
<evidence type="ECO:0000256" key="13">
    <source>
        <dbReference type="ARBA" id="ARBA00025079"/>
    </source>
</evidence>
<dbReference type="InterPro" id="IPR000403">
    <property type="entry name" value="PI3/4_kinase_cat_dom"/>
</dbReference>
<evidence type="ECO:0000256" key="8">
    <source>
        <dbReference type="ARBA" id="ARBA00022741"/>
    </source>
</evidence>
<feature type="compositionally biased region" description="Polar residues" evidence="17">
    <location>
        <begin position="474"/>
        <end position="493"/>
    </location>
</feature>
<comment type="subunit">
    <text evidence="3">Associates with DNA double-strand breaks.</text>
</comment>
<dbReference type="GO" id="GO:0006325">
    <property type="term" value="P:chromatin organization"/>
    <property type="evidence" value="ECO:0007669"/>
    <property type="project" value="UniProtKB-KW"/>
</dbReference>
<evidence type="ECO:0000313" key="18">
    <source>
        <dbReference type="EMBL" id="KAE8253867.1"/>
    </source>
</evidence>
<dbReference type="SMART" id="SM00146">
    <property type="entry name" value="PI3Kc"/>
    <property type="match status" value="1"/>
</dbReference>
<keyword evidence="8 16" id="KW-0547">Nucleotide-binding</keyword>
<dbReference type="PROSITE" id="PS00915">
    <property type="entry name" value="PI3_4_KINASE_1"/>
    <property type="match status" value="1"/>
</dbReference>
<comment type="catalytic activity">
    <reaction evidence="14 16">
        <text>L-threonyl-[protein] + ATP = O-phospho-L-threonyl-[protein] + ADP + H(+)</text>
        <dbReference type="Rhea" id="RHEA:46608"/>
        <dbReference type="Rhea" id="RHEA-COMP:11060"/>
        <dbReference type="Rhea" id="RHEA-COMP:11605"/>
        <dbReference type="ChEBI" id="CHEBI:15378"/>
        <dbReference type="ChEBI" id="CHEBI:30013"/>
        <dbReference type="ChEBI" id="CHEBI:30616"/>
        <dbReference type="ChEBI" id="CHEBI:61977"/>
        <dbReference type="ChEBI" id="CHEBI:456216"/>
        <dbReference type="EC" id="2.7.11.1"/>
    </reaction>
</comment>
<dbReference type="SUPFAM" id="SSF48371">
    <property type="entry name" value="ARM repeat"/>
    <property type="match status" value="1"/>
</dbReference>
<dbReference type="OrthoDB" id="381190at2759"/>
<evidence type="ECO:0000256" key="2">
    <source>
        <dbReference type="ARBA" id="ARBA00010769"/>
    </source>
</evidence>
<dbReference type="InterPro" id="IPR016024">
    <property type="entry name" value="ARM-type_fold"/>
</dbReference>
<evidence type="ECO:0000256" key="7">
    <source>
        <dbReference type="ARBA" id="ARBA00022679"/>
    </source>
</evidence>
<feature type="region of interest" description="Disordered" evidence="17">
    <location>
        <begin position="1013"/>
        <end position="1035"/>
    </location>
</feature>
<dbReference type="GO" id="GO:0006281">
    <property type="term" value="P:DNA repair"/>
    <property type="evidence" value="ECO:0007669"/>
    <property type="project" value="InterPro"/>
</dbReference>
<keyword evidence="16" id="KW-0158">Chromosome</keyword>
<dbReference type="GO" id="GO:0035556">
    <property type="term" value="P:intracellular signal transduction"/>
    <property type="evidence" value="ECO:0007669"/>
    <property type="project" value="UniProtKB-ARBA"/>
</dbReference>
<reference evidence="18" key="2">
    <citation type="journal article" date="2019" name="IMA Fungus">
        <title>Genome sequencing and comparison of five Tilletia species to identify candidate genes for the detection of regulated species infecting wheat.</title>
        <authorList>
            <person name="Nguyen H.D.T."/>
            <person name="Sultana T."/>
            <person name="Kesanakurti P."/>
            <person name="Hambleton S."/>
        </authorList>
    </citation>
    <scope>NUCLEOTIDE SEQUENCE</scope>
    <source>
        <strain evidence="18">DAOMC 236416</strain>
    </source>
</reference>
<evidence type="ECO:0000256" key="10">
    <source>
        <dbReference type="ARBA" id="ARBA00022777"/>
    </source>
</evidence>
<dbReference type="GO" id="GO:0000781">
    <property type="term" value="C:chromosome, telomeric region"/>
    <property type="evidence" value="ECO:0007669"/>
    <property type="project" value="UniProtKB-SubCell"/>
</dbReference>
<feature type="compositionally biased region" description="Low complexity" evidence="17">
    <location>
        <begin position="3114"/>
        <end position="3128"/>
    </location>
</feature>
<dbReference type="InterPro" id="IPR044107">
    <property type="entry name" value="PIKKc_ATM"/>
</dbReference>
<dbReference type="InterPro" id="IPR018936">
    <property type="entry name" value="PI3/4_kinase_CS"/>
</dbReference>
<dbReference type="InterPro" id="IPR021668">
    <property type="entry name" value="TAN"/>
</dbReference>
<dbReference type="GO" id="GO:0005524">
    <property type="term" value="F:ATP binding"/>
    <property type="evidence" value="ECO:0007669"/>
    <property type="project" value="UniProtKB-KW"/>
</dbReference>
<dbReference type="Gene3D" id="1.10.1070.11">
    <property type="entry name" value="Phosphatidylinositol 3-/4-kinase, catalytic domain"/>
    <property type="match status" value="1"/>
</dbReference>
<dbReference type="SMART" id="SM01342">
    <property type="entry name" value="TAN"/>
    <property type="match status" value="1"/>
</dbReference>
<reference evidence="18" key="1">
    <citation type="submission" date="2016-04" db="EMBL/GenBank/DDBJ databases">
        <authorList>
            <person name="Nguyen H.D."/>
            <person name="Samba Siva P."/>
            <person name="Cullis J."/>
            <person name="Levesque C.A."/>
            <person name="Hambleton S."/>
        </authorList>
    </citation>
    <scope>NUCLEOTIDE SEQUENCE</scope>
    <source>
        <strain evidence="18">DAOMC 236416</strain>
    </source>
</reference>
<keyword evidence="10 16" id="KW-0418">Kinase</keyword>
<keyword evidence="7 16" id="KW-0808">Transferase</keyword>
<evidence type="ECO:0000256" key="1">
    <source>
        <dbReference type="ARBA" id="ARBA00004123"/>
    </source>
</evidence>
<dbReference type="Gene3D" id="3.30.1010.10">
    <property type="entry name" value="Phosphatidylinositol 3-kinase Catalytic Subunit, Chain A, domain 4"/>
    <property type="match status" value="1"/>
</dbReference>
<dbReference type="InterPro" id="IPR003152">
    <property type="entry name" value="FATC_dom"/>
</dbReference>
<dbReference type="PROSITE" id="PS50290">
    <property type="entry name" value="PI3_4_KINASE_3"/>
    <property type="match status" value="1"/>
</dbReference>
<feature type="region of interest" description="Disordered" evidence="17">
    <location>
        <begin position="471"/>
        <end position="505"/>
    </location>
</feature>
<comment type="caution">
    <text evidence="18">The sequence shown here is derived from an EMBL/GenBank/DDBJ whole genome shotgun (WGS) entry which is preliminary data.</text>
</comment>
<evidence type="ECO:0000256" key="9">
    <source>
        <dbReference type="ARBA" id="ARBA00022763"/>
    </source>
</evidence>
<keyword evidence="9 16" id="KW-0227">DNA damage</keyword>
<dbReference type="GO" id="GO:0004674">
    <property type="term" value="F:protein serine/threonine kinase activity"/>
    <property type="evidence" value="ECO:0007669"/>
    <property type="project" value="UniProtKB-KW"/>
</dbReference>
<feature type="region of interest" description="Disordered" evidence="17">
    <location>
        <begin position="3104"/>
        <end position="3130"/>
    </location>
</feature>
<organism evidence="18 19">
    <name type="scientific">Tilletia indica</name>
    <dbReference type="NCBI Taxonomy" id="43049"/>
    <lineage>
        <taxon>Eukaryota</taxon>
        <taxon>Fungi</taxon>
        <taxon>Dikarya</taxon>
        <taxon>Basidiomycota</taxon>
        <taxon>Ustilaginomycotina</taxon>
        <taxon>Exobasidiomycetes</taxon>
        <taxon>Tilletiales</taxon>
        <taxon>Tilletiaceae</taxon>
        <taxon>Tilletia</taxon>
    </lineage>
</organism>
<comment type="subcellular location">
    <subcellularLocation>
        <location evidence="16">Chromosome</location>
        <location evidence="16">Telomere</location>
    </subcellularLocation>
    <subcellularLocation>
        <location evidence="1 16">Nucleus</location>
    </subcellularLocation>
</comment>
<gene>
    <name evidence="18" type="ORF">A4X13_0g3632</name>
</gene>
<keyword evidence="12 16" id="KW-0539">Nucleus</keyword>
<dbReference type="GO" id="GO:0005634">
    <property type="term" value="C:nucleus"/>
    <property type="evidence" value="ECO:0007669"/>
    <property type="project" value="UniProtKB-SubCell"/>
</dbReference>
<keyword evidence="19" id="KW-1185">Reference proteome</keyword>
<comment type="similarity">
    <text evidence="2 16">Belongs to the PI3/PI4-kinase family. ATM subfamily.</text>
</comment>
<dbReference type="PROSITE" id="PS00916">
    <property type="entry name" value="PI3_4_KINASE_2"/>
    <property type="match status" value="1"/>
</dbReference>
<protein>
    <recommendedName>
        <fullName evidence="5 16">Serine/threonine-protein kinase Tel1</fullName>
        <ecNumber evidence="4 16">2.7.11.1</ecNumber>
    </recommendedName>
</protein>
<dbReference type="PROSITE" id="PS51190">
    <property type="entry name" value="FATC"/>
    <property type="match status" value="1"/>
</dbReference>
<dbReference type="PANTHER" id="PTHR37079">
    <property type="entry name" value="SERINE/THREONINE-PROTEIN KINASE ATM"/>
    <property type="match status" value="1"/>
</dbReference>
<dbReference type="Pfam" id="PF11640">
    <property type="entry name" value="TAN"/>
    <property type="match status" value="1"/>
</dbReference>